<evidence type="ECO:0000256" key="1">
    <source>
        <dbReference type="SAM" id="MobiDB-lite"/>
    </source>
</evidence>
<proteinExistence type="predicted"/>
<dbReference type="RefSeq" id="WP_368496601.1">
    <property type="nucleotide sequence ID" value="NZ_CP162511.1"/>
</dbReference>
<organism evidence="2">
    <name type="scientific">Herbiconiux sp. A18JL235</name>
    <dbReference type="NCBI Taxonomy" id="3152363"/>
    <lineage>
        <taxon>Bacteria</taxon>
        <taxon>Bacillati</taxon>
        <taxon>Actinomycetota</taxon>
        <taxon>Actinomycetes</taxon>
        <taxon>Micrococcales</taxon>
        <taxon>Microbacteriaceae</taxon>
        <taxon>Herbiconiux</taxon>
    </lineage>
</organism>
<dbReference type="NCBIfam" id="TIGR03843">
    <property type="entry name" value="SCO1664 family protein"/>
    <property type="match status" value="1"/>
</dbReference>
<gene>
    <name evidence="2" type="ORF">ABFY20_12635</name>
</gene>
<evidence type="ECO:0000313" key="2">
    <source>
        <dbReference type="EMBL" id="XDI04192.1"/>
    </source>
</evidence>
<dbReference type="EMBL" id="CP162511">
    <property type="protein sequence ID" value="XDI04192.1"/>
    <property type="molecule type" value="Genomic_DNA"/>
</dbReference>
<name>A0AB39BCE0_9MICO</name>
<feature type="region of interest" description="Disordered" evidence="1">
    <location>
        <begin position="1"/>
        <end position="28"/>
    </location>
</feature>
<accession>A0AB39BCE0</accession>
<sequence length="276" mass="29436">MVKPEGPTGSVPHGPAGSAPEGPTGPVPEGELVLVARIESASNAVFRGAIGDTEVVYKPEAGERPLWDFPDGTLAQREVAAYLVSEVFGGDIVPMTWLRDGPAGPGMVQLWCDVDPDQSGVDVVPLDEVPPNGWRHVFDGVDERDREVSLIHEDGEALRRMALFDVVANNADRKAGHILPVAGGHRHGIDHGLTFHAEHKLRTVLWGFIDEPLAPTELAAVKRVQDALGGELGTALSPLLTEFEIVALDERCGLLLASGRFPAPAGSMPAVPWPIF</sequence>
<reference evidence="2" key="1">
    <citation type="submission" date="2024-05" db="EMBL/GenBank/DDBJ databases">
        <title>Herbiconiux sp. A18JL235.</title>
        <authorList>
            <person name="Zhang G."/>
        </authorList>
    </citation>
    <scope>NUCLEOTIDE SEQUENCE</scope>
    <source>
        <strain evidence="2">A18JL235</strain>
    </source>
</reference>
<protein>
    <submittedName>
        <fullName evidence="2">SCO1664 family protein</fullName>
    </submittedName>
</protein>
<dbReference type="InterPro" id="IPR022292">
    <property type="entry name" value="CHP03843"/>
</dbReference>
<dbReference type="AlphaFoldDB" id="A0AB39BCE0"/>